<feature type="region of interest" description="Disordered" evidence="7">
    <location>
        <begin position="213"/>
        <end position="238"/>
    </location>
</feature>
<sequence>MARDESNRVEFGFRSNGLQLVFHVSIAILIGVTLKATTFNEALLAASRTGTSYTYQTAFLVSFGFTKALSNVVVGRMSDVYGRKIPHCLGWIAGIILGALLYTISQQSNDDNGTDNNWNWYIVANIFLGAQQGWTWTTNIFMFIDVLGPENRALASGISNSVGYLSSAITTYVITAMSIQQSFLLVLVCSIGGFIISTVGMKDTTQFVLLETGSSPSSASHDDEQMNHHPDQVSERSNDDFIEDEEDFVDEDEQEGKPAMSQSRIRKHGSEYEMVALSSSSQNTSLAGSSELDANQIVLSSSFGRVLLQTCWYNPSTAVLLIAGLMTNLITSLAWGLVLIWAKRQSLSKFQIANISSAFTFSKAAMMIVASRTSDKWKTRKPVLVGGFVTAMLGLIITAMADSSLAQVIPVYMLLLIGGIVIGCGIGSVYCVMAGSISDHTPAMDRATAIGIYKLWRDSGYAVGGLLTGLLADIFHGSFVITTAVVTGMVGVLVICISKYYREGQIAVQHDGL</sequence>
<feature type="transmembrane region" description="Helical" evidence="8">
    <location>
        <begin position="318"/>
        <end position="340"/>
    </location>
</feature>
<evidence type="ECO:0000313" key="11">
    <source>
        <dbReference type="Proteomes" id="UP001295423"/>
    </source>
</evidence>
<dbReference type="AlphaFoldDB" id="A0AAD2CEM4"/>
<evidence type="ECO:0000256" key="1">
    <source>
        <dbReference type="ARBA" id="ARBA00004651"/>
    </source>
</evidence>
<evidence type="ECO:0000256" key="6">
    <source>
        <dbReference type="ARBA" id="ARBA00023136"/>
    </source>
</evidence>
<dbReference type="InterPro" id="IPR011701">
    <property type="entry name" value="MFS"/>
</dbReference>
<evidence type="ECO:0000256" key="4">
    <source>
        <dbReference type="ARBA" id="ARBA00022692"/>
    </source>
</evidence>
<dbReference type="InterPro" id="IPR020846">
    <property type="entry name" value="MFS_dom"/>
</dbReference>
<dbReference type="InterPro" id="IPR050171">
    <property type="entry name" value="MFS_Transporters"/>
</dbReference>
<dbReference type="GO" id="GO:0005886">
    <property type="term" value="C:plasma membrane"/>
    <property type="evidence" value="ECO:0007669"/>
    <property type="project" value="UniProtKB-SubCell"/>
</dbReference>
<feature type="transmembrane region" description="Helical" evidence="8">
    <location>
        <begin position="474"/>
        <end position="497"/>
    </location>
</feature>
<dbReference type="InterPro" id="IPR036259">
    <property type="entry name" value="MFS_trans_sf"/>
</dbReference>
<feature type="compositionally biased region" description="Basic and acidic residues" evidence="7">
    <location>
        <begin position="220"/>
        <end position="238"/>
    </location>
</feature>
<dbReference type="PANTHER" id="PTHR23517:SF3">
    <property type="entry name" value="INTEGRAL MEMBRANE TRANSPORT PROTEIN"/>
    <property type="match status" value="1"/>
</dbReference>
<protein>
    <recommendedName>
        <fullName evidence="9">Major facilitator superfamily (MFS) profile domain-containing protein</fullName>
    </recommendedName>
</protein>
<dbReference type="CDD" id="cd06174">
    <property type="entry name" value="MFS"/>
    <property type="match status" value="1"/>
</dbReference>
<dbReference type="Pfam" id="PF07690">
    <property type="entry name" value="MFS_1"/>
    <property type="match status" value="2"/>
</dbReference>
<keyword evidence="4 8" id="KW-0812">Transmembrane</keyword>
<organism evidence="10 11">
    <name type="scientific">Cylindrotheca closterium</name>
    <dbReference type="NCBI Taxonomy" id="2856"/>
    <lineage>
        <taxon>Eukaryota</taxon>
        <taxon>Sar</taxon>
        <taxon>Stramenopiles</taxon>
        <taxon>Ochrophyta</taxon>
        <taxon>Bacillariophyta</taxon>
        <taxon>Bacillariophyceae</taxon>
        <taxon>Bacillariophycidae</taxon>
        <taxon>Bacillariales</taxon>
        <taxon>Bacillariaceae</taxon>
        <taxon>Cylindrotheca</taxon>
    </lineage>
</organism>
<dbReference type="EMBL" id="CAKOGP040000213">
    <property type="protein sequence ID" value="CAJ1932223.1"/>
    <property type="molecule type" value="Genomic_DNA"/>
</dbReference>
<feature type="transmembrane region" description="Helical" evidence="8">
    <location>
        <begin position="153"/>
        <end position="175"/>
    </location>
</feature>
<keyword evidence="3" id="KW-1003">Cell membrane</keyword>
<keyword evidence="2" id="KW-0813">Transport</keyword>
<evidence type="ECO:0000256" key="7">
    <source>
        <dbReference type="SAM" id="MobiDB-lite"/>
    </source>
</evidence>
<keyword evidence="11" id="KW-1185">Reference proteome</keyword>
<dbReference type="Gene3D" id="1.20.1250.20">
    <property type="entry name" value="MFS general substrate transporter like domains"/>
    <property type="match status" value="2"/>
</dbReference>
<dbReference type="GO" id="GO:0022857">
    <property type="term" value="F:transmembrane transporter activity"/>
    <property type="evidence" value="ECO:0007669"/>
    <property type="project" value="InterPro"/>
</dbReference>
<evidence type="ECO:0000256" key="5">
    <source>
        <dbReference type="ARBA" id="ARBA00022989"/>
    </source>
</evidence>
<gene>
    <name evidence="10" type="ORF">CYCCA115_LOCUS2746</name>
</gene>
<feature type="domain" description="Major facilitator superfamily (MFS) profile" evidence="9">
    <location>
        <begin position="316"/>
        <end position="513"/>
    </location>
</feature>
<accession>A0AAD2CEM4</accession>
<feature type="transmembrane region" description="Helical" evidence="8">
    <location>
        <begin position="413"/>
        <end position="437"/>
    </location>
</feature>
<evidence type="ECO:0000256" key="2">
    <source>
        <dbReference type="ARBA" id="ARBA00022448"/>
    </source>
</evidence>
<feature type="transmembrane region" description="Helical" evidence="8">
    <location>
        <begin position="383"/>
        <end position="401"/>
    </location>
</feature>
<feature type="transmembrane region" description="Helical" evidence="8">
    <location>
        <begin position="53"/>
        <end position="73"/>
    </location>
</feature>
<evidence type="ECO:0000259" key="9">
    <source>
        <dbReference type="PROSITE" id="PS50850"/>
    </source>
</evidence>
<feature type="transmembrane region" description="Helical" evidence="8">
    <location>
        <begin position="20"/>
        <end position="38"/>
    </location>
</feature>
<dbReference type="SUPFAM" id="SSF103473">
    <property type="entry name" value="MFS general substrate transporter"/>
    <property type="match status" value="1"/>
</dbReference>
<dbReference type="PROSITE" id="PS50850">
    <property type="entry name" value="MFS"/>
    <property type="match status" value="1"/>
</dbReference>
<keyword evidence="5 8" id="KW-1133">Transmembrane helix</keyword>
<evidence type="ECO:0000256" key="8">
    <source>
        <dbReference type="SAM" id="Phobius"/>
    </source>
</evidence>
<comment type="subcellular location">
    <subcellularLocation>
        <location evidence="1">Cell membrane</location>
        <topology evidence="1">Multi-pass membrane protein</topology>
    </subcellularLocation>
</comment>
<keyword evidence="6 8" id="KW-0472">Membrane</keyword>
<evidence type="ECO:0000256" key="3">
    <source>
        <dbReference type="ARBA" id="ARBA00022475"/>
    </source>
</evidence>
<dbReference type="Proteomes" id="UP001295423">
    <property type="component" value="Unassembled WGS sequence"/>
</dbReference>
<feature type="transmembrane region" description="Helical" evidence="8">
    <location>
        <begin position="85"/>
        <end position="104"/>
    </location>
</feature>
<comment type="caution">
    <text evidence="10">The sequence shown here is derived from an EMBL/GenBank/DDBJ whole genome shotgun (WGS) entry which is preliminary data.</text>
</comment>
<feature type="transmembrane region" description="Helical" evidence="8">
    <location>
        <begin position="182"/>
        <end position="201"/>
    </location>
</feature>
<reference evidence="10" key="1">
    <citation type="submission" date="2023-08" db="EMBL/GenBank/DDBJ databases">
        <authorList>
            <person name="Audoor S."/>
            <person name="Bilcke G."/>
        </authorList>
    </citation>
    <scope>NUCLEOTIDE SEQUENCE</scope>
</reference>
<evidence type="ECO:0000313" key="10">
    <source>
        <dbReference type="EMBL" id="CAJ1932223.1"/>
    </source>
</evidence>
<name>A0AAD2CEM4_9STRA</name>
<dbReference type="PANTHER" id="PTHR23517">
    <property type="entry name" value="RESISTANCE PROTEIN MDTM, PUTATIVE-RELATED-RELATED"/>
    <property type="match status" value="1"/>
</dbReference>
<proteinExistence type="predicted"/>